<organism evidence="2 3">
    <name type="scientific">Sediminitomix flava</name>
    <dbReference type="NCBI Taxonomy" id="379075"/>
    <lineage>
        <taxon>Bacteria</taxon>
        <taxon>Pseudomonadati</taxon>
        <taxon>Bacteroidota</taxon>
        <taxon>Cytophagia</taxon>
        <taxon>Cytophagales</taxon>
        <taxon>Flammeovirgaceae</taxon>
        <taxon>Sediminitomix</taxon>
    </lineage>
</organism>
<proteinExistence type="predicted"/>
<accession>A0A315ZAC2</accession>
<keyword evidence="1" id="KW-1133">Transmembrane helix</keyword>
<evidence type="ECO:0000313" key="2">
    <source>
        <dbReference type="EMBL" id="PWJ41030.1"/>
    </source>
</evidence>
<dbReference type="Proteomes" id="UP000245535">
    <property type="component" value="Unassembled WGS sequence"/>
</dbReference>
<keyword evidence="3" id="KW-1185">Reference proteome</keyword>
<protein>
    <submittedName>
        <fullName evidence="2">Uncharacterized protein</fullName>
    </submittedName>
</protein>
<comment type="caution">
    <text evidence="2">The sequence shown here is derived from an EMBL/GenBank/DDBJ whole genome shotgun (WGS) entry which is preliminary data.</text>
</comment>
<reference evidence="2 3" key="1">
    <citation type="submission" date="2018-03" db="EMBL/GenBank/DDBJ databases">
        <title>Genomic Encyclopedia of Archaeal and Bacterial Type Strains, Phase II (KMG-II): from individual species to whole genera.</title>
        <authorList>
            <person name="Goeker M."/>
        </authorList>
    </citation>
    <scope>NUCLEOTIDE SEQUENCE [LARGE SCALE GENOMIC DNA]</scope>
    <source>
        <strain evidence="2 3">DSM 28229</strain>
    </source>
</reference>
<keyword evidence="1" id="KW-0812">Transmembrane</keyword>
<name>A0A315ZAC2_SEDFL</name>
<evidence type="ECO:0000256" key="1">
    <source>
        <dbReference type="SAM" id="Phobius"/>
    </source>
</evidence>
<feature type="transmembrane region" description="Helical" evidence="1">
    <location>
        <begin position="21"/>
        <end position="42"/>
    </location>
</feature>
<evidence type="ECO:0000313" key="3">
    <source>
        <dbReference type="Proteomes" id="UP000245535"/>
    </source>
</evidence>
<dbReference type="AlphaFoldDB" id="A0A315ZAC2"/>
<gene>
    <name evidence="2" type="ORF">BC781_104297</name>
</gene>
<sequence length="49" mass="5792">MKEIEKKEGRDPQLPSLFKSWNQLYAFVFGELILLIILFYQFTASFSGF</sequence>
<dbReference type="EMBL" id="QGDO01000004">
    <property type="protein sequence ID" value="PWJ41030.1"/>
    <property type="molecule type" value="Genomic_DNA"/>
</dbReference>
<keyword evidence="1" id="KW-0472">Membrane</keyword>